<organism evidence="2">
    <name type="scientific">Deinococcus sp. VB142</name>
    <dbReference type="NCBI Taxonomy" id="3112952"/>
    <lineage>
        <taxon>Bacteria</taxon>
        <taxon>Thermotogati</taxon>
        <taxon>Deinococcota</taxon>
        <taxon>Deinococci</taxon>
        <taxon>Deinococcales</taxon>
        <taxon>Deinococcaceae</taxon>
        <taxon>Deinococcus</taxon>
    </lineage>
</organism>
<gene>
    <name evidence="2" type="ORF">WDJ50_10505</name>
</gene>
<dbReference type="AlphaFoldDB" id="A0AAU6PZL3"/>
<reference evidence="2" key="1">
    <citation type="submission" date="2024-03" db="EMBL/GenBank/DDBJ databases">
        <title>Deinococcus weizhi sp. nov., isolated from human skin.</title>
        <authorList>
            <person name="Wei Z."/>
            <person name="Tian F."/>
            <person name="Yang C."/>
            <person name="Xin L.T."/>
            <person name="Wen Z.J."/>
            <person name="Lan K.C."/>
            <person name="Yu L."/>
            <person name="Zhe W."/>
            <person name="Dan F.D."/>
            <person name="Jun W."/>
            <person name="Rui Z."/>
            <person name="Yong X.J."/>
            <person name="Ting Y."/>
            <person name="Wei X."/>
            <person name="Xu Z.G."/>
            <person name="Xin Z."/>
            <person name="Dong F.G."/>
            <person name="Ni X.M."/>
            <person name="Zheng M.G."/>
            <person name="Chun Y."/>
            <person name="Qian W.X."/>
        </authorList>
    </citation>
    <scope>NUCLEOTIDE SEQUENCE</scope>
    <source>
        <strain evidence="2">VB142</strain>
    </source>
</reference>
<dbReference type="EMBL" id="CP149782">
    <property type="protein sequence ID" value="WYF43842.1"/>
    <property type="molecule type" value="Genomic_DNA"/>
</dbReference>
<dbReference type="RefSeq" id="WP_339094868.1">
    <property type="nucleotide sequence ID" value="NZ_CP149782.1"/>
</dbReference>
<name>A0AAU6PZL3_9DEIO</name>
<evidence type="ECO:0008006" key="3">
    <source>
        <dbReference type="Google" id="ProtNLM"/>
    </source>
</evidence>
<accession>A0AAU6PZL3</accession>
<proteinExistence type="predicted"/>
<feature type="compositionally biased region" description="Pro residues" evidence="1">
    <location>
        <begin position="587"/>
        <end position="598"/>
    </location>
</feature>
<sequence length="696" mass="75807">MMTAPLHQLPVKMLGDIVSARSLEKTLQDAALSRGLPPEDLNPATLEEILKREVYKRLLLNVSPGLAKKRIMDVLSEVAKQPTEPAGRSDAQNPVSALEQASKRFTLYFDWPETQRLRGVLGIARAEGEAGRNIAPLVQEGQNLISQMERRLEEGLVLQAQELAELKDVFARVQPIGGKEVRRLESLIGELEEAQKHKTLLPAELERARNISFKLRKTMESSLMQADSVATTPEAQSRMLALEQEHATRKLGAIQRDYAPLLRARPDLEQQQEELRVRQSTGKLSEAAVDAWREALETARQRTLTEQREELAELAELLGQQGNQKLHEARVALDVARMTLQGGGLATEELRELRNVAQALNHSPERAERVLQGQRELEELTRSARDVPGAAAAIAGPLAEARQAIERGEAYDLSALWGQLERHMSAAAAQRQDFDARADFVIAEYDEMRGLAGETIQRLGRLADTLRAQRRLGPMSPEARERYAQTLTDGEALLSEAHAEYEAAQKVTATFGEQALDDLLDVFDFGGDSLEETNAPVQASASNPWSSLSLDEPPARDLEHADLAAPSPATPPPAADPFAGLLGDVPPQTPAPASPVPASPALASVPALRLPGEARADIWQISRGEVTAGTSDAAAQGMAGLLLQAATLGLHRLDMGDATHVWSARSVGGGEWRLARAADWDSLDDDAGPWLDTGEL</sequence>
<protein>
    <recommendedName>
        <fullName evidence="3">Chromosome segregation ATPase</fullName>
    </recommendedName>
</protein>
<evidence type="ECO:0000313" key="2">
    <source>
        <dbReference type="EMBL" id="WYF43842.1"/>
    </source>
</evidence>
<feature type="region of interest" description="Disordered" evidence="1">
    <location>
        <begin position="562"/>
        <end position="599"/>
    </location>
</feature>
<feature type="region of interest" description="Disordered" evidence="1">
    <location>
        <begin position="534"/>
        <end position="553"/>
    </location>
</feature>
<evidence type="ECO:0000256" key="1">
    <source>
        <dbReference type="SAM" id="MobiDB-lite"/>
    </source>
</evidence>
<feature type="compositionally biased region" description="Polar residues" evidence="1">
    <location>
        <begin position="535"/>
        <end position="549"/>
    </location>
</feature>